<dbReference type="Pfam" id="PF09687">
    <property type="entry name" value="PRESAN"/>
    <property type="match status" value="1"/>
</dbReference>
<reference evidence="4" key="1">
    <citation type="submission" date="2017-04" db="EMBL/GenBank/DDBJ databases">
        <title>Plasmodium gonderi genome.</title>
        <authorList>
            <person name="Arisue N."/>
            <person name="Honma H."/>
            <person name="Kawai S."/>
            <person name="Tougan T."/>
            <person name="Tanabe K."/>
            <person name="Horii T."/>
        </authorList>
    </citation>
    <scope>NUCLEOTIDE SEQUENCE [LARGE SCALE GENOMIC DNA]</scope>
    <source>
        <strain evidence="4">ATCC 30045</strain>
    </source>
</reference>
<protein>
    <submittedName>
        <fullName evidence="3">RAD protein</fullName>
    </submittedName>
</protein>
<keyword evidence="4" id="KW-1185">Reference proteome</keyword>
<dbReference type="Proteomes" id="UP000195521">
    <property type="component" value="Unassembled WGS sequence"/>
</dbReference>
<feature type="transmembrane region" description="Helical" evidence="1">
    <location>
        <begin position="12"/>
        <end position="28"/>
    </location>
</feature>
<dbReference type="Gene3D" id="6.10.280.180">
    <property type="entry name" value="Plasmodium RESA, N-terminal helical domain"/>
    <property type="match status" value="1"/>
</dbReference>
<evidence type="ECO:0000313" key="4">
    <source>
        <dbReference type="Proteomes" id="UP000195521"/>
    </source>
</evidence>
<keyword evidence="1" id="KW-0812">Transmembrane</keyword>
<name>A0A1Y1JC14_PLAGO</name>
<keyword evidence="1" id="KW-0472">Membrane</keyword>
<sequence>MYSLENRILPGFSIKLLVLLLVINLLVMKKSLFKNCGSDFRCKGKKNPEVELRTCPRILTDVSASNETFPEGIKLDHECDHYVYETIKYKKFLKKLQNHPSNKKEITTDDVNKFLSSCDLFVSKKKARFVFYHYNRYQRKLFKDLSKRMWNKFTLLANENGIPNDIQLKIWKKYYVEIIDHFRKMDNFFIERFVGFLCRSIILNISLYKFLGRYKRTWKENLREQKFIWTMALTNAIKDYPN</sequence>
<dbReference type="OrthoDB" id="381798at2759"/>
<evidence type="ECO:0000259" key="2">
    <source>
        <dbReference type="Pfam" id="PF09687"/>
    </source>
</evidence>
<keyword evidence="1" id="KW-1133">Transmembrane helix</keyword>
<evidence type="ECO:0000313" key="3">
    <source>
        <dbReference type="EMBL" id="GAW79780.1"/>
    </source>
</evidence>
<dbReference type="RefSeq" id="XP_028542369.1">
    <property type="nucleotide sequence ID" value="XM_028686568.1"/>
</dbReference>
<gene>
    <name evidence="3" type="ORF">PGO_051900</name>
</gene>
<proteinExistence type="predicted"/>
<dbReference type="InterPro" id="IPR044885">
    <property type="entry name" value="PRESA_N_sf"/>
</dbReference>
<dbReference type="AlphaFoldDB" id="A0A1Y1JC14"/>
<feature type="domain" description="Plasmodium RESA N-terminal" evidence="2">
    <location>
        <begin position="106"/>
        <end position="229"/>
    </location>
</feature>
<dbReference type="EMBL" id="BDQF01000006">
    <property type="protein sequence ID" value="GAW79780.1"/>
    <property type="molecule type" value="Genomic_DNA"/>
</dbReference>
<comment type="caution">
    <text evidence="3">The sequence shown here is derived from an EMBL/GenBank/DDBJ whole genome shotgun (WGS) entry which is preliminary data.</text>
</comment>
<dbReference type="InterPro" id="IPR019111">
    <property type="entry name" value="PRESA_N"/>
</dbReference>
<dbReference type="OMA" id="WKKCDDE"/>
<accession>A0A1Y1JC14</accession>
<organism evidence="3 4">
    <name type="scientific">Plasmodium gonderi</name>
    <dbReference type="NCBI Taxonomy" id="77519"/>
    <lineage>
        <taxon>Eukaryota</taxon>
        <taxon>Sar</taxon>
        <taxon>Alveolata</taxon>
        <taxon>Apicomplexa</taxon>
        <taxon>Aconoidasida</taxon>
        <taxon>Haemosporida</taxon>
        <taxon>Plasmodiidae</taxon>
        <taxon>Plasmodium</taxon>
        <taxon>Plasmodium (Plasmodium)</taxon>
    </lineage>
</organism>
<dbReference type="GeneID" id="39746492"/>
<evidence type="ECO:0000256" key="1">
    <source>
        <dbReference type="SAM" id="Phobius"/>
    </source>
</evidence>